<organism evidence="1 2">
    <name type="scientific">Methylobacterium nodulans (strain LMG 21967 / CNCM I-2342 / ORS 2060)</name>
    <dbReference type="NCBI Taxonomy" id="460265"/>
    <lineage>
        <taxon>Bacteria</taxon>
        <taxon>Pseudomonadati</taxon>
        <taxon>Pseudomonadota</taxon>
        <taxon>Alphaproteobacteria</taxon>
        <taxon>Hyphomicrobiales</taxon>
        <taxon>Methylobacteriaceae</taxon>
        <taxon>Methylobacterium</taxon>
    </lineage>
</organism>
<keyword evidence="1" id="KW-0614">Plasmid</keyword>
<dbReference type="KEGG" id="mno:Mnod_8247"/>
<dbReference type="HOGENOM" id="CLU_3185717_0_0_5"/>
<reference evidence="2" key="1">
    <citation type="submission" date="2009-01" db="EMBL/GenBank/DDBJ databases">
        <title>Complete sequence of plasmid 2 of Methylobacterium nodulans ORS 2060.</title>
        <authorList>
            <consortium name="US DOE Joint Genome Institute"/>
            <person name="Lucas S."/>
            <person name="Copeland A."/>
            <person name="Lapidus A."/>
            <person name="Glavina del Rio T."/>
            <person name="Dalin E."/>
            <person name="Tice H."/>
            <person name="Bruce D."/>
            <person name="Goodwin L."/>
            <person name="Pitluck S."/>
            <person name="Sims D."/>
            <person name="Brettin T."/>
            <person name="Detter J.C."/>
            <person name="Han C."/>
            <person name="Larimer F."/>
            <person name="Land M."/>
            <person name="Hauser L."/>
            <person name="Kyrpides N."/>
            <person name="Ivanova N."/>
            <person name="Marx C.J."/>
            <person name="Richardson P."/>
        </authorList>
    </citation>
    <scope>NUCLEOTIDE SEQUENCE [LARGE SCALE GENOMIC DNA]</scope>
    <source>
        <strain evidence="2">LMG 21967 / CNCM I-2342 / ORS 2060</strain>
        <plasmid evidence="2">Plasmid pMNOD02</plasmid>
    </source>
</reference>
<gene>
    <name evidence="1" type="ordered locus">Mnod_8247</name>
</gene>
<protein>
    <submittedName>
        <fullName evidence="1">Uncharacterized protein</fullName>
    </submittedName>
</protein>
<accession>B8IXH2</accession>
<dbReference type="AlphaFoldDB" id="B8IXH2"/>
<dbReference type="Proteomes" id="UP000008207">
    <property type="component" value="Plasmid pMNOD02"/>
</dbReference>
<geneLocation type="plasmid" evidence="1 2">
    <name>pMNOD02</name>
</geneLocation>
<name>B8IXH2_METNO</name>
<evidence type="ECO:0000313" key="1">
    <source>
        <dbReference type="EMBL" id="ACL63213.1"/>
    </source>
</evidence>
<proteinExistence type="predicted"/>
<evidence type="ECO:0000313" key="2">
    <source>
        <dbReference type="Proteomes" id="UP000008207"/>
    </source>
</evidence>
<keyword evidence="2" id="KW-1185">Reference proteome</keyword>
<sequence length="46" mass="4968">MCTPDCVAGGYGQRLAAVSAKANEEAEVVALEPCPFRLKRVRLFSL</sequence>
<dbReference type="EMBL" id="CP001351">
    <property type="protein sequence ID" value="ACL63213.1"/>
    <property type="molecule type" value="Genomic_DNA"/>
</dbReference>